<comment type="subcellular location">
    <subcellularLocation>
        <location evidence="2">Chromosome</location>
        <location evidence="2">Telomere</location>
    </subcellularLocation>
    <subcellularLocation>
        <location evidence="1">Nucleus</location>
    </subcellularLocation>
</comment>
<dbReference type="FunFam" id="3.40.50.410:FF:000073">
    <property type="entry name" value="ATP-dependent DNA helicase II subunit 2"/>
    <property type="match status" value="1"/>
</dbReference>
<keyword evidence="7" id="KW-0547">Nucleotide-binding</keyword>
<evidence type="ECO:0000256" key="13">
    <source>
        <dbReference type="ARBA" id="ARBA00023125"/>
    </source>
</evidence>
<dbReference type="PROSITE" id="PS50234">
    <property type="entry name" value="VWFA"/>
    <property type="match status" value="1"/>
</dbReference>
<keyword evidence="16" id="KW-0539">Nucleus</keyword>
<dbReference type="STRING" id="655863.F0XQ43"/>
<dbReference type="Proteomes" id="UP000007796">
    <property type="component" value="Unassembled WGS sequence"/>
</dbReference>
<dbReference type="RefSeq" id="XP_014169962.1">
    <property type="nucleotide sequence ID" value="XM_014314487.1"/>
</dbReference>
<dbReference type="AlphaFoldDB" id="F0XQ43"/>
<dbReference type="InParanoid" id="F0XQ43"/>
<dbReference type="EMBL" id="GL629801">
    <property type="protein sequence ID" value="EFX00480.1"/>
    <property type="molecule type" value="Genomic_DNA"/>
</dbReference>
<dbReference type="HOGENOM" id="CLU_010975_1_1_1"/>
<evidence type="ECO:0000256" key="19">
    <source>
        <dbReference type="ARBA" id="ARBA00047995"/>
    </source>
</evidence>
<dbReference type="SUPFAM" id="SSF101420">
    <property type="entry name" value="C-terminal domain of Ku80"/>
    <property type="match status" value="1"/>
</dbReference>
<dbReference type="InterPro" id="IPR006164">
    <property type="entry name" value="DNA_bd_Ku70/Ku80"/>
</dbReference>
<dbReference type="PANTHER" id="PTHR12604">
    <property type="entry name" value="KU AUTOANTIGEN DNA HELICASE"/>
    <property type="match status" value="1"/>
</dbReference>
<evidence type="ECO:0000256" key="3">
    <source>
        <dbReference type="ARBA" id="ARBA00007726"/>
    </source>
</evidence>
<dbReference type="InterPro" id="IPR036465">
    <property type="entry name" value="vWFA_dom_sf"/>
</dbReference>
<dbReference type="GO" id="GO:0043564">
    <property type="term" value="C:Ku70:Ku80 complex"/>
    <property type="evidence" value="ECO:0007669"/>
    <property type="project" value="InterPro"/>
</dbReference>
<dbReference type="GO" id="GO:0006310">
    <property type="term" value="P:DNA recombination"/>
    <property type="evidence" value="ECO:0007669"/>
    <property type="project" value="UniProtKB-KW"/>
</dbReference>
<dbReference type="GO" id="GO:0006303">
    <property type="term" value="P:double-strand break repair via nonhomologous end joining"/>
    <property type="evidence" value="ECO:0007669"/>
    <property type="project" value="InterPro"/>
</dbReference>
<proteinExistence type="inferred from homology"/>
<keyword evidence="8" id="KW-0227">DNA damage</keyword>
<dbReference type="SUPFAM" id="SSF53300">
    <property type="entry name" value="vWA-like"/>
    <property type="match status" value="1"/>
</dbReference>
<dbReference type="Gene3D" id="3.40.50.410">
    <property type="entry name" value="von Willebrand factor, type A domain"/>
    <property type="match status" value="1"/>
</dbReference>
<dbReference type="PANTHER" id="PTHR12604:SF4">
    <property type="entry name" value="X-RAY REPAIR CROSS-COMPLEMENTING PROTEIN 5"/>
    <property type="match status" value="1"/>
</dbReference>
<keyword evidence="12" id="KW-0779">Telomere</keyword>
<gene>
    <name evidence="21" type="ORF">CMQ_7482</name>
</gene>
<dbReference type="CDD" id="cd00873">
    <property type="entry name" value="KU80"/>
    <property type="match status" value="1"/>
</dbReference>
<dbReference type="OrthoDB" id="30826at2759"/>
<evidence type="ECO:0000256" key="8">
    <source>
        <dbReference type="ARBA" id="ARBA00022763"/>
    </source>
</evidence>
<evidence type="ECO:0000256" key="10">
    <source>
        <dbReference type="ARBA" id="ARBA00022806"/>
    </source>
</evidence>
<comment type="function">
    <text evidence="17">Single-stranded DNA-dependent ATP-dependent helicase. Involved in non-homologous end joining (NHEJ) DNA double strand break repair. DNA-binding is sequence-independent but has a high affinity to nicks in double-stranded DNA and to the ends of duplex DNA. Binds to naturally occurring chromosomal ends, and therefore provides chromosomal end protection. Required also for telomere recombination to repair telomeric ends in the absence of telomerase. KU70, of the KU70/KU80 heterodimer, binds to the stem loop of TLC1, the RNA component of telomerase. Involved in telomere maintenance. Interacts with telomeric repeats and subtelomeric sequences thereby controlling telomere length and protecting against subtelomeric rearrangement. Maintains telomeric chromatin, which is involved in silencing the expression of genes located at the telomere. Required for mating-type switching.</text>
</comment>
<dbReference type="SMART" id="SM00559">
    <property type="entry name" value="Ku78"/>
    <property type="match status" value="1"/>
</dbReference>
<evidence type="ECO:0000256" key="2">
    <source>
        <dbReference type="ARBA" id="ARBA00004574"/>
    </source>
</evidence>
<keyword evidence="13 21" id="KW-0238">DNA-binding</keyword>
<keyword evidence="10" id="KW-0347">Helicase</keyword>
<keyword evidence="22" id="KW-1185">Reference proteome</keyword>
<comment type="catalytic activity">
    <reaction evidence="19">
        <text>ATP + H2O = ADP + phosphate + H(+)</text>
        <dbReference type="Rhea" id="RHEA:13065"/>
        <dbReference type="ChEBI" id="CHEBI:15377"/>
        <dbReference type="ChEBI" id="CHEBI:15378"/>
        <dbReference type="ChEBI" id="CHEBI:30616"/>
        <dbReference type="ChEBI" id="CHEBI:43474"/>
        <dbReference type="ChEBI" id="CHEBI:456216"/>
        <dbReference type="EC" id="3.6.4.12"/>
    </reaction>
</comment>
<dbReference type="FunCoup" id="F0XQ43">
    <property type="interactions" value="110"/>
</dbReference>
<name>F0XQ43_GROCL</name>
<accession>F0XQ43</accession>
<comment type="similarity">
    <text evidence="3">Belongs to the ku80 family.</text>
</comment>
<evidence type="ECO:0000256" key="6">
    <source>
        <dbReference type="ARBA" id="ARBA00022454"/>
    </source>
</evidence>
<keyword evidence="15" id="KW-0234">DNA repair</keyword>
<evidence type="ECO:0000256" key="1">
    <source>
        <dbReference type="ARBA" id="ARBA00004123"/>
    </source>
</evidence>
<evidence type="ECO:0000313" key="21">
    <source>
        <dbReference type="EMBL" id="EFX00480.1"/>
    </source>
</evidence>
<keyword evidence="14" id="KW-0233">DNA recombination</keyword>
<dbReference type="GO" id="GO:0000723">
    <property type="term" value="P:telomere maintenance"/>
    <property type="evidence" value="ECO:0007669"/>
    <property type="project" value="InterPro"/>
</dbReference>
<evidence type="ECO:0000256" key="9">
    <source>
        <dbReference type="ARBA" id="ARBA00022801"/>
    </source>
</evidence>
<dbReference type="GO" id="GO:0000781">
    <property type="term" value="C:chromosome, telomeric region"/>
    <property type="evidence" value="ECO:0007669"/>
    <property type="project" value="UniProtKB-SubCell"/>
</dbReference>
<evidence type="ECO:0000256" key="4">
    <source>
        <dbReference type="ARBA" id="ARBA00012551"/>
    </source>
</evidence>
<reference evidence="21 22" key="1">
    <citation type="journal article" date="2011" name="Proc. Natl. Acad. Sci. U.S.A.">
        <title>Genome and transcriptome analyses of the mountain pine beetle-fungal symbiont Grosmannia clavigera, a lodgepole pine pathogen.</title>
        <authorList>
            <person name="DiGuistini S."/>
            <person name="Wang Y."/>
            <person name="Liao N.Y."/>
            <person name="Taylor G."/>
            <person name="Tanguay P."/>
            <person name="Feau N."/>
            <person name="Henrissat B."/>
            <person name="Chan S.K."/>
            <person name="Hesse-Orce U."/>
            <person name="Alamouti S.M."/>
            <person name="Tsui C.K.M."/>
            <person name="Docking R.T."/>
            <person name="Levasseur A."/>
            <person name="Haridas S."/>
            <person name="Robertson G."/>
            <person name="Birol I."/>
            <person name="Holt R.A."/>
            <person name="Marra M.A."/>
            <person name="Hamelin R.C."/>
            <person name="Hirst M."/>
            <person name="Jones S.J.M."/>
            <person name="Bohlmann J."/>
            <person name="Breuil C."/>
        </authorList>
    </citation>
    <scope>NUCLEOTIDE SEQUENCE [LARGE SCALE GENOMIC DNA]</scope>
    <source>
        <strain evidence="22">kw1407 / UAMH 11150</strain>
    </source>
</reference>
<sequence>MADKEATVYIVDLGITMSECCGGRTESNLDWAMRYVWDKISTTVAASRKTWTVGVLGLRTDETRNPLQGEDGYENIAVLQEVEPMSLTSLRALGSRIQPSSTKTGDAVSAIIVATDMISKAAPKRLKFNRKIVLVTDGLGPIDGDDFDDLAFQLNELDIQLIVVGVDFDDAEFGFKEENKPPLKIYNENLLQSLVEKCSRSVFGTMAEAIKEMDRPNVKPYRPYKTYDGPLTLGNPESYESALSIEVERFFLTKVARPPPATTVVVNTEADGATQSTPIDPMGGIEIGGSDFSKVQNTRVYSVIDPRAPGGKLEVDFDELEKGYEYGRTAVHISETDRNITQLKTLKGLSIVGFISQDNYEPFLNMGESCIILPRKFSEQDEVAFSALIHAMIETKTYAVARFVAKDMKEPQLLLLFPTVAENIVCFYDVPLPFAEDVRTYPFPPLDKVITATGSVLSKHRLLPDDKLNQAMSDYVDAMDISMFGTDDEGQPAEYVDLADNYSPIIYRVNKALAFRAVHPDEPFVQVDNEFVTRFDHPPQELVRQAKSQIESLIKVADVKKVPPKAKGRASRNAAANKPLSGLDVDALLGTPAAAKSGKATKISKENAIPEFKQALAGTVDVKQISDLTAQMGEVVRSLITSSTGDIHYARVAENMRVMREELISLEEPALYNQFTTDLKAQLVAEELGGPRLEMWWTIRTSGLGLITKSESDESDVTDEAAREFVRQFKPKEV</sequence>
<dbReference type="Gene3D" id="2.40.290.10">
    <property type="match status" value="1"/>
</dbReference>
<evidence type="ECO:0000256" key="18">
    <source>
        <dbReference type="ARBA" id="ARBA00031847"/>
    </source>
</evidence>
<dbReference type="EC" id="3.6.4.12" evidence="4"/>
<dbReference type="Gene3D" id="1.25.40.240">
    <property type="entry name" value="Ku, C-terminal domain"/>
    <property type="match status" value="1"/>
</dbReference>
<evidence type="ECO:0000256" key="5">
    <source>
        <dbReference type="ARBA" id="ARBA00021792"/>
    </source>
</evidence>
<feature type="domain" description="VWFA" evidence="20">
    <location>
        <begin position="6"/>
        <end position="166"/>
    </location>
</feature>
<dbReference type="GeneID" id="25981031"/>
<organism evidence="22">
    <name type="scientific">Grosmannia clavigera (strain kw1407 / UAMH 11150)</name>
    <name type="common">Blue stain fungus</name>
    <name type="synonym">Graphiocladiella clavigera</name>
    <dbReference type="NCBI Taxonomy" id="655863"/>
    <lineage>
        <taxon>Eukaryota</taxon>
        <taxon>Fungi</taxon>
        <taxon>Dikarya</taxon>
        <taxon>Ascomycota</taxon>
        <taxon>Pezizomycotina</taxon>
        <taxon>Sordariomycetes</taxon>
        <taxon>Sordariomycetidae</taxon>
        <taxon>Ophiostomatales</taxon>
        <taxon>Ophiostomataceae</taxon>
        <taxon>Leptographium</taxon>
    </lineage>
</organism>
<evidence type="ECO:0000256" key="11">
    <source>
        <dbReference type="ARBA" id="ARBA00022840"/>
    </source>
</evidence>
<dbReference type="Pfam" id="PF02735">
    <property type="entry name" value="Ku"/>
    <property type="match status" value="1"/>
</dbReference>
<dbReference type="InterPro" id="IPR016194">
    <property type="entry name" value="SPOC-like_C_dom_sf"/>
</dbReference>
<evidence type="ECO:0000259" key="20">
    <source>
        <dbReference type="PROSITE" id="PS50234"/>
    </source>
</evidence>
<dbReference type="PIRSF" id="PIRSF016570">
    <property type="entry name" value="Ku80"/>
    <property type="match status" value="1"/>
</dbReference>
<dbReference type="SUPFAM" id="SSF100939">
    <property type="entry name" value="SPOC domain-like"/>
    <property type="match status" value="1"/>
</dbReference>
<evidence type="ECO:0000313" key="22">
    <source>
        <dbReference type="Proteomes" id="UP000007796"/>
    </source>
</evidence>
<dbReference type="InterPro" id="IPR036494">
    <property type="entry name" value="Ku_C_sf"/>
</dbReference>
<dbReference type="GO" id="GO:0003678">
    <property type="term" value="F:DNA helicase activity"/>
    <property type="evidence" value="ECO:0007669"/>
    <property type="project" value="UniProtKB-EC"/>
</dbReference>
<evidence type="ECO:0000256" key="17">
    <source>
        <dbReference type="ARBA" id="ARBA00024890"/>
    </source>
</evidence>
<dbReference type="GO" id="GO:0042162">
    <property type="term" value="F:telomeric DNA binding"/>
    <property type="evidence" value="ECO:0007669"/>
    <property type="project" value="InterPro"/>
</dbReference>
<dbReference type="GO" id="GO:0016787">
    <property type="term" value="F:hydrolase activity"/>
    <property type="evidence" value="ECO:0007669"/>
    <property type="project" value="UniProtKB-KW"/>
</dbReference>
<dbReference type="GO" id="GO:0003684">
    <property type="term" value="F:damaged DNA binding"/>
    <property type="evidence" value="ECO:0007669"/>
    <property type="project" value="InterPro"/>
</dbReference>
<dbReference type="eggNOG" id="KOG2326">
    <property type="taxonomic scope" value="Eukaryota"/>
</dbReference>
<dbReference type="Gene3D" id="1.10.1600.10">
    <property type="match status" value="1"/>
</dbReference>
<keyword evidence="11" id="KW-0067">ATP-binding</keyword>
<evidence type="ECO:0000256" key="12">
    <source>
        <dbReference type="ARBA" id="ARBA00022895"/>
    </source>
</evidence>
<protein>
    <recommendedName>
        <fullName evidence="5">ATP-dependent DNA helicase II subunit 2</fullName>
        <ecNumber evidence="4">3.6.4.12</ecNumber>
    </recommendedName>
    <alternativeName>
        <fullName evidence="18">ATP-dependent DNA helicase II subunit Ku80</fullName>
    </alternativeName>
</protein>
<dbReference type="InterPro" id="IPR002035">
    <property type="entry name" value="VWF_A"/>
</dbReference>
<keyword evidence="9" id="KW-0378">Hydrolase</keyword>
<dbReference type="InterPro" id="IPR005161">
    <property type="entry name" value="Ku_N"/>
</dbReference>
<keyword evidence="6" id="KW-0158">Chromosome</keyword>
<dbReference type="GO" id="GO:0005524">
    <property type="term" value="F:ATP binding"/>
    <property type="evidence" value="ECO:0007669"/>
    <property type="project" value="UniProtKB-KW"/>
</dbReference>
<evidence type="ECO:0000256" key="7">
    <source>
        <dbReference type="ARBA" id="ARBA00022741"/>
    </source>
</evidence>
<dbReference type="Pfam" id="PF03731">
    <property type="entry name" value="Ku_N"/>
    <property type="match status" value="1"/>
</dbReference>
<dbReference type="InterPro" id="IPR024193">
    <property type="entry name" value="Ku80"/>
</dbReference>
<dbReference type="GO" id="GO:0003690">
    <property type="term" value="F:double-stranded DNA binding"/>
    <property type="evidence" value="ECO:0007669"/>
    <property type="project" value="TreeGrafter"/>
</dbReference>
<evidence type="ECO:0000256" key="14">
    <source>
        <dbReference type="ARBA" id="ARBA00023172"/>
    </source>
</evidence>
<evidence type="ECO:0000256" key="15">
    <source>
        <dbReference type="ARBA" id="ARBA00023204"/>
    </source>
</evidence>
<dbReference type="InterPro" id="IPR014893">
    <property type="entry name" value="Ku_PK_bind"/>
</dbReference>
<dbReference type="Pfam" id="PF08785">
    <property type="entry name" value="Ku_PK_bind"/>
    <property type="match status" value="1"/>
</dbReference>
<evidence type="ECO:0000256" key="16">
    <source>
        <dbReference type="ARBA" id="ARBA00023242"/>
    </source>
</evidence>